<name>A0ABP8HDT1_9BURK</name>
<protein>
    <submittedName>
        <fullName evidence="1">Kdo hydroxylase family protein</fullName>
    </submittedName>
</protein>
<accession>A0ABP8HDT1</accession>
<evidence type="ECO:0000313" key="2">
    <source>
        <dbReference type="Proteomes" id="UP001501671"/>
    </source>
</evidence>
<proteinExistence type="predicted"/>
<sequence>MLSDRIVVLDIDRWDAPGIAHDNRAVDDLEQGKVLYFPRLAFPLDAAETALLDPALVDPKRKNISLNARTGVLTGVAVEDARRDAIGALVRRYYEATRALLARLLPGYAAHLHSPTTSLRLHRIGTWQPSWRKDDTRLHVDAFPSRPTGEQRILRVFNNINPHGDVRRWRVGEDFGGLAARYLASIPRYNPAAAWLLHKVGVTKSRRSEYDHLMLHLHDRMKADADYQREGLQQSIDFPPGSTWICFSDQAPHAAMTGQFMLEQTYLLPVDAMADPGRSPQRVLRRQMAALHG</sequence>
<keyword evidence="2" id="KW-1185">Reference proteome</keyword>
<organism evidence="1 2">
    <name type="scientific">Pigmentiphaga soli</name>
    <dbReference type="NCBI Taxonomy" id="1007095"/>
    <lineage>
        <taxon>Bacteria</taxon>
        <taxon>Pseudomonadati</taxon>
        <taxon>Pseudomonadota</taxon>
        <taxon>Betaproteobacteria</taxon>
        <taxon>Burkholderiales</taxon>
        <taxon>Alcaligenaceae</taxon>
        <taxon>Pigmentiphaga</taxon>
    </lineage>
</organism>
<dbReference type="InterPro" id="IPR021266">
    <property type="entry name" value="Kdo_hydroxlase"/>
</dbReference>
<dbReference type="Proteomes" id="UP001501671">
    <property type="component" value="Unassembled WGS sequence"/>
</dbReference>
<reference evidence="2" key="1">
    <citation type="journal article" date="2019" name="Int. J. Syst. Evol. Microbiol.">
        <title>The Global Catalogue of Microorganisms (GCM) 10K type strain sequencing project: providing services to taxonomists for standard genome sequencing and annotation.</title>
        <authorList>
            <consortium name="The Broad Institute Genomics Platform"/>
            <consortium name="The Broad Institute Genome Sequencing Center for Infectious Disease"/>
            <person name="Wu L."/>
            <person name="Ma J."/>
        </authorList>
    </citation>
    <scope>NUCLEOTIDE SEQUENCE [LARGE SCALE GENOMIC DNA]</scope>
    <source>
        <strain evidence="2">JCM 17666</strain>
    </source>
</reference>
<dbReference type="RefSeq" id="WP_345251053.1">
    <property type="nucleotide sequence ID" value="NZ_BAABFO010000017.1"/>
</dbReference>
<comment type="caution">
    <text evidence="1">The sequence shown here is derived from an EMBL/GenBank/DDBJ whole genome shotgun (WGS) entry which is preliminary data.</text>
</comment>
<gene>
    <name evidence="1" type="ORF">GCM10023144_33900</name>
</gene>
<evidence type="ECO:0000313" key="1">
    <source>
        <dbReference type="EMBL" id="GAA4337741.1"/>
    </source>
</evidence>
<dbReference type="EMBL" id="BAABFO010000017">
    <property type="protein sequence ID" value="GAA4337741.1"/>
    <property type="molecule type" value="Genomic_DNA"/>
</dbReference>
<dbReference type="Pfam" id="PF11004">
    <property type="entry name" value="Kdo_hydroxy"/>
    <property type="match status" value="1"/>
</dbReference>